<dbReference type="Proteomes" id="UP000601435">
    <property type="component" value="Unassembled WGS sequence"/>
</dbReference>
<evidence type="ECO:0000256" key="1">
    <source>
        <dbReference type="SAM" id="MobiDB-lite"/>
    </source>
</evidence>
<feature type="region of interest" description="Disordered" evidence="1">
    <location>
        <begin position="1"/>
        <end position="70"/>
    </location>
</feature>
<feature type="compositionally biased region" description="Acidic residues" evidence="1">
    <location>
        <begin position="13"/>
        <end position="28"/>
    </location>
</feature>
<organism evidence="2 3">
    <name type="scientific">Symbiodinium necroappetens</name>
    <dbReference type="NCBI Taxonomy" id="1628268"/>
    <lineage>
        <taxon>Eukaryota</taxon>
        <taxon>Sar</taxon>
        <taxon>Alveolata</taxon>
        <taxon>Dinophyceae</taxon>
        <taxon>Suessiales</taxon>
        <taxon>Symbiodiniaceae</taxon>
        <taxon>Symbiodinium</taxon>
    </lineage>
</organism>
<evidence type="ECO:0000313" key="2">
    <source>
        <dbReference type="EMBL" id="CAE7570004.1"/>
    </source>
</evidence>
<sequence>MADDAMAKKEESEPMDLDMEDLPEEEAGDGQTGEVSAPENQRAEEIKAAEAKDHLSDSQDQNRQDLGGSSKDLQRLRAHVNMLTALILRHDNQINIASLLPEDGYTGSMATALYQTGVFSCRAFFRRSWHVSSRCLRTWRSRRWRSSSAGSTRRGAKSRG</sequence>
<protein>
    <submittedName>
        <fullName evidence="2">Uncharacterized protein</fullName>
    </submittedName>
</protein>
<proteinExistence type="predicted"/>
<reference evidence="2" key="1">
    <citation type="submission" date="2021-02" db="EMBL/GenBank/DDBJ databases">
        <authorList>
            <person name="Dougan E. K."/>
            <person name="Rhodes N."/>
            <person name="Thang M."/>
            <person name="Chan C."/>
        </authorList>
    </citation>
    <scope>NUCLEOTIDE SEQUENCE</scope>
</reference>
<feature type="compositionally biased region" description="Basic and acidic residues" evidence="1">
    <location>
        <begin position="1"/>
        <end position="12"/>
    </location>
</feature>
<keyword evidence="3" id="KW-1185">Reference proteome</keyword>
<gene>
    <name evidence="2" type="ORF">SNEC2469_LOCUS16605</name>
</gene>
<dbReference type="AlphaFoldDB" id="A0A812UGN8"/>
<dbReference type="OrthoDB" id="10402975at2759"/>
<comment type="caution">
    <text evidence="2">The sequence shown here is derived from an EMBL/GenBank/DDBJ whole genome shotgun (WGS) entry which is preliminary data.</text>
</comment>
<accession>A0A812UGN8</accession>
<feature type="compositionally biased region" description="Basic and acidic residues" evidence="1">
    <location>
        <begin position="41"/>
        <end position="63"/>
    </location>
</feature>
<dbReference type="EMBL" id="CAJNJA010027096">
    <property type="protein sequence ID" value="CAE7570004.1"/>
    <property type="molecule type" value="Genomic_DNA"/>
</dbReference>
<name>A0A812UGN8_9DINO</name>
<evidence type="ECO:0000313" key="3">
    <source>
        <dbReference type="Proteomes" id="UP000601435"/>
    </source>
</evidence>